<protein>
    <submittedName>
        <fullName evidence="4">DUF971 domain-containing protein</fullName>
    </submittedName>
</protein>
<gene>
    <name evidence="4" type="ORF">FOB41_05585</name>
</gene>
<proteinExistence type="predicted"/>
<dbReference type="AlphaFoldDB" id="A0A6H0ZII6"/>
<reference evidence="4 5" key="1">
    <citation type="submission" date="2020-04" db="EMBL/GenBank/DDBJ databases">
        <title>FDA dAtabase for Regulatory Grade micrObial Sequences (FDA-ARGOS): Supporting development and validation of Infectious Disease Dx tests.</title>
        <authorList>
            <person name="Sciortino C."/>
            <person name="Tallon L."/>
            <person name="Sadzewicz L."/>
            <person name="Vavikolanu K."/>
            <person name="Mehta A."/>
            <person name="Aluvathingal J."/>
            <person name="Nadendla S."/>
            <person name="Nandy P."/>
            <person name="Geyer C."/>
            <person name="Yan Y."/>
            <person name="Sichtig H."/>
        </authorList>
    </citation>
    <scope>NUCLEOTIDE SEQUENCE [LARGE SCALE GENOMIC DNA]</scope>
    <source>
        <strain evidence="4 5">FDAARGOS_633</strain>
    </source>
</reference>
<organism evidence="4 5">
    <name type="scientific">Agrobacterium pusense</name>
    <dbReference type="NCBI Taxonomy" id="648995"/>
    <lineage>
        <taxon>Bacteria</taxon>
        <taxon>Pseudomonadati</taxon>
        <taxon>Pseudomonadota</taxon>
        <taxon>Alphaproteobacteria</taxon>
        <taxon>Hyphomicrobiales</taxon>
        <taxon>Rhizobiaceae</taxon>
        <taxon>Rhizobium/Agrobacterium group</taxon>
        <taxon>Agrobacterium</taxon>
    </lineage>
</organism>
<evidence type="ECO:0000256" key="2">
    <source>
        <dbReference type="ARBA" id="ARBA00023004"/>
    </source>
</evidence>
<dbReference type="PANTHER" id="PTHR35303">
    <property type="entry name" value="OS02G0197800 PROTEIN"/>
    <property type="match status" value="1"/>
</dbReference>
<feature type="domain" description="Gamma-butyrobetaine hydroxylase-like N-terminal" evidence="3">
    <location>
        <begin position="11"/>
        <end position="92"/>
    </location>
</feature>
<dbReference type="Pfam" id="PF06155">
    <property type="entry name" value="GBBH-like_N"/>
    <property type="match status" value="1"/>
</dbReference>
<evidence type="ECO:0000313" key="5">
    <source>
        <dbReference type="Proteomes" id="UP000500870"/>
    </source>
</evidence>
<sequence>MSDAWPTELLVSKDRRELTVSFDDGSVYRLKAEMLRVLSPSAEVQGHGPGQKVTVPGKRDVAIRSMVATGNYAVRIVFDDGHDSGIYTWKYLKELGETGDRLFADYERELAEKGLSREPRCR</sequence>
<dbReference type="InterPro" id="IPR038492">
    <property type="entry name" value="GBBH-like_N_sf"/>
</dbReference>
<evidence type="ECO:0000259" key="3">
    <source>
        <dbReference type="Pfam" id="PF06155"/>
    </source>
</evidence>
<dbReference type="InterPro" id="IPR010376">
    <property type="entry name" value="GBBH-like_N"/>
</dbReference>
<dbReference type="PANTHER" id="PTHR35303:SF5">
    <property type="entry name" value="OS02G0197800 PROTEIN"/>
    <property type="match status" value="1"/>
</dbReference>
<dbReference type="GO" id="GO:0046872">
    <property type="term" value="F:metal ion binding"/>
    <property type="evidence" value="ECO:0007669"/>
    <property type="project" value="UniProtKB-KW"/>
</dbReference>
<dbReference type="Proteomes" id="UP000500870">
    <property type="component" value="Chromosome 1"/>
</dbReference>
<name>A0A6H0ZII6_9HYPH</name>
<dbReference type="Gene3D" id="3.30.2020.30">
    <property type="match status" value="1"/>
</dbReference>
<evidence type="ECO:0000256" key="1">
    <source>
        <dbReference type="ARBA" id="ARBA00022723"/>
    </source>
</evidence>
<dbReference type="RefSeq" id="WP_037093458.1">
    <property type="nucleotide sequence ID" value="NZ_CP050898.1"/>
</dbReference>
<accession>A0A6H0ZII6</accession>
<dbReference type="EMBL" id="CP050898">
    <property type="protein sequence ID" value="QIX20645.1"/>
    <property type="molecule type" value="Genomic_DNA"/>
</dbReference>
<keyword evidence="1" id="KW-0479">Metal-binding</keyword>
<evidence type="ECO:0000313" key="4">
    <source>
        <dbReference type="EMBL" id="QIX20645.1"/>
    </source>
</evidence>
<keyword evidence="2" id="KW-0408">Iron</keyword>